<dbReference type="InterPro" id="IPR000195">
    <property type="entry name" value="Rab-GAP-TBC_dom"/>
</dbReference>
<feature type="region of interest" description="Disordered" evidence="1">
    <location>
        <begin position="79"/>
        <end position="118"/>
    </location>
</feature>
<dbReference type="AlphaFoldDB" id="A0A369K5G3"/>
<feature type="compositionally biased region" description="Basic and acidic residues" evidence="1">
    <location>
        <begin position="88"/>
        <end position="106"/>
    </location>
</feature>
<evidence type="ECO:0000313" key="3">
    <source>
        <dbReference type="EMBL" id="RDB28017.1"/>
    </source>
</evidence>
<sequence length="277" mass="30780">MSLCLAKPARTARKPNDGGHKKLLHHPLARPAHPPPPPQTSYHSPRRLVLRLRICHLPPLHTPGAATAQEDGPHIEVDEDAQATDVRPGCERRSADNQTNERDEAPAARVQGDPQSMAYGCLEPTDDVKFETGCMRDEAAQRGVPGCAGQTLDVRYPDQLGRPADDQQAHHVSVRCRISQRSLFHVLHYFSLRCGMCGYVQGGPIATTLLCYFEPERIYASLVRLHDAYSLHTVSWPGFPGLLEAIYAQKRITELMMPDVFAAFRKHMISTTSHATK</sequence>
<protein>
    <recommendedName>
        <fullName evidence="2">Rab-GAP TBC domain-containing protein</fullName>
    </recommendedName>
</protein>
<feature type="domain" description="Rab-GAP TBC" evidence="2">
    <location>
        <begin position="177"/>
        <end position="273"/>
    </location>
</feature>
<comment type="caution">
    <text evidence="3">The sequence shown here is derived from an EMBL/GenBank/DDBJ whole genome shotgun (WGS) entry which is preliminary data.</text>
</comment>
<dbReference type="EMBL" id="LUEZ02000013">
    <property type="protein sequence ID" value="RDB28017.1"/>
    <property type="molecule type" value="Genomic_DNA"/>
</dbReference>
<dbReference type="STRING" id="39966.A0A369K5G3"/>
<proteinExistence type="predicted"/>
<dbReference type="SUPFAM" id="SSF47923">
    <property type="entry name" value="Ypt/Rab-GAP domain of gyp1p"/>
    <property type="match status" value="1"/>
</dbReference>
<organism evidence="3 4">
    <name type="scientific">Hypsizygus marmoreus</name>
    <name type="common">White beech mushroom</name>
    <name type="synonym">Agaricus marmoreus</name>
    <dbReference type="NCBI Taxonomy" id="39966"/>
    <lineage>
        <taxon>Eukaryota</taxon>
        <taxon>Fungi</taxon>
        <taxon>Dikarya</taxon>
        <taxon>Basidiomycota</taxon>
        <taxon>Agaricomycotina</taxon>
        <taxon>Agaricomycetes</taxon>
        <taxon>Agaricomycetidae</taxon>
        <taxon>Agaricales</taxon>
        <taxon>Tricholomatineae</taxon>
        <taxon>Lyophyllaceae</taxon>
        <taxon>Hypsizygus</taxon>
    </lineage>
</organism>
<dbReference type="InterPro" id="IPR035969">
    <property type="entry name" value="Rab-GAP_TBC_sf"/>
</dbReference>
<evidence type="ECO:0000259" key="2">
    <source>
        <dbReference type="Pfam" id="PF00566"/>
    </source>
</evidence>
<dbReference type="InParanoid" id="A0A369K5G3"/>
<evidence type="ECO:0000313" key="4">
    <source>
        <dbReference type="Proteomes" id="UP000076154"/>
    </source>
</evidence>
<accession>A0A369K5G3</accession>
<dbReference type="Gene3D" id="1.10.8.270">
    <property type="entry name" value="putative rabgap domain of human tbc1 domain family member 14 like domains"/>
    <property type="match status" value="1"/>
</dbReference>
<gene>
    <name evidence="3" type="ORF">Hypma_002266</name>
</gene>
<dbReference type="OrthoDB" id="294251at2759"/>
<keyword evidence="4" id="KW-1185">Reference proteome</keyword>
<name>A0A369K5G3_HYPMA</name>
<evidence type="ECO:0000256" key="1">
    <source>
        <dbReference type="SAM" id="MobiDB-lite"/>
    </source>
</evidence>
<dbReference type="Pfam" id="PF00566">
    <property type="entry name" value="RabGAP-TBC"/>
    <property type="match status" value="1"/>
</dbReference>
<reference evidence="3" key="1">
    <citation type="submission" date="2018-04" db="EMBL/GenBank/DDBJ databases">
        <title>Whole genome sequencing of Hypsizygus marmoreus.</title>
        <authorList>
            <person name="Choi I.-G."/>
            <person name="Min B."/>
            <person name="Kim J.-G."/>
            <person name="Kim S."/>
            <person name="Oh Y.-L."/>
            <person name="Kong W.-S."/>
            <person name="Park H."/>
            <person name="Jeong J."/>
            <person name="Song E.-S."/>
        </authorList>
    </citation>
    <scope>NUCLEOTIDE SEQUENCE [LARGE SCALE GENOMIC DNA]</scope>
    <source>
        <strain evidence="3">51987-8</strain>
    </source>
</reference>
<feature type="region of interest" description="Disordered" evidence="1">
    <location>
        <begin position="1"/>
        <end position="43"/>
    </location>
</feature>
<dbReference type="Proteomes" id="UP000076154">
    <property type="component" value="Unassembled WGS sequence"/>
</dbReference>